<keyword evidence="14 18" id="KW-1015">Disulfide bond</keyword>
<feature type="disulfide bond" description="Redox-active" evidence="18">
    <location>
        <begin position="124"/>
        <end position="130"/>
    </location>
</feature>
<dbReference type="Gene3D" id="3.40.30.10">
    <property type="entry name" value="Glutaredoxin"/>
    <property type="match status" value="1"/>
</dbReference>
<gene>
    <name evidence="18 21" type="primary">dsbD</name>
    <name evidence="21" type="ORF">PRZ03_17190</name>
</gene>
<keyword evidence="4 18" id="KW-1003">Cell membrane</keyword>
<dbReference type="Pfam" id="PF13899">
    <property type="entry name" value="Thioredoxin_7"/>
    <property type="match status" value="1"/>
</dbReference>
<keyword evidence="12 18" id="KW-0520">NAD</keyword>
<dbReference type="SUPFAM" id="SSF52833">
    <property type="entry name" value="Thioredoxin-like"/>
    <property type="match status" value="1"/>
</dbReference>
<dbReference type="EC" id="1.8.1.8" evidence="18"/>
<feature type="region of interest" description="Disordered" evidence="19">
    <location>
        <begin position="157"/>
        <end position="178"/>
    </location>
</feature>
<dbReference type="GO" id="GO:0047134">
    <property type="term" value="F:protein-disulfide reductase [NAD(P)H] activity"/>
    <property type="evidence" value="ECO:0007669"/>
    <property type="project" value="UniProtKB-EC"/>
</dbReference>
<evidence type="ECO:0000256" key="17">
    <source>
        <dbReference type="ARBA" id="ARBA00047804"/>
    </source>
</evidence>
<keyword evidence="10 18" id="KW-1133">Transmembrane helix</keyword>
<evidence type="ECO:0000256" key="16">
    <source>
        <dbReference type="ARBA" id="ARBA00047388"/>
    </source>
</evidence>
<evidence type="ECO:0000256" key="2">
    <source>
        <dbReference type="ARBA" id="ARBA00007241"/>
    </source>
</evidence>
<dbReference type="RefSeq" id="WP_273601456.1">
    <property type="nucleotide sequence ID" value="NZ_JAQQXT010000011.1"/>
</dbReference>
<evidence type="ECO:0000256" key="1">
    <source>
        <dbReference type="ARBA" id="ARBA00004429"/>
    </source>
</evidence>
<protein>
    <recommendedName>
        <fullName evidence="18">Thiol:disulfide interchange protein DsbD</fullName>
        <ecNumber evidence="18">1.8.1.8</ecNumber>
    </recommendedName>
    <alternativeName>
        <fullName evidence="18">Protein-disulfide reductase</fullName>
        <shortName evidence="18">Disulfide reductase</shortName>
    </alternativeName>
</protein>
<comment type="function">
    <text evidence="18">Required to facilitate the formation of correct disulfide bonds in some periplasmic proteins and for the assembly of the periplasmic c-type cytochromes. Acts by transferring electrons from cytoplasmic thioredoxin to the periplasm. This transfer involves a cascade of disulfide bond formation and reduction steps.</text>
</comment>
<dbReference type="Pfam" id="PF11412">
    <property type="entry name" value="DsbD_N"/>
    <property type="match status" value="1"/>
</dbReference>
<feature type="transmembrane region" description="Helical" evidence="18">
    <location>
        <begin position="456"/>
        <end position="477"/>
    </location>
</feature>
<comment type="caution">
    <text evidence="21">The sequence shown here is derived from an EMBL/GenBank/DDBJ whole genome shotgun (WGS) entry which is preliminary data.</text>
</comment>
<evidence type="ECO:0000256" key="7">
    <source>
        <dbReference type="ARBA" id="ARBA00022729"/>
    </source>
</evidence>
<comment type="caution">
    <text evidence="18">Lacks conserved residue(s) required for the propagation of feature annotation.</text>
</comment>
<evidence type="ECO:0000256" key="19">
    <source>
        <dbReference type="SAM" id="MobiDB-lite"/>
    </source>
</evidence>
<evidence type="ECO:0000313" key="22">
    <source>
        <dbReference type="Proteomes" id="UP001221189"/>
    </source>
</evidence>
<dbReference type="NCBIfam" id="NF001419">
    <property type="entry name" value="PRK00293.1"/>
    <property type="match status" value="1"/>
</dbReference>
<dbReference type="InterPro" id="IPR036249">
    <property type="entry name" value="Thioredoxin-like_sf"/>
</dbReference>
<dbReference type="SUPFAM" id="SSF74863">
    <property type="entry name" value="Thiol:disulfide interchange protein DsbD, N-terminal domain (DsbD-alpha)"/>
    <property type="match status" value="1"/>
</dbReference>
<feature type="transmembrane region" description="Helical" evidence="18">
    <location>
        <begin position="327"/>
        <end position="356"/>
    </location>
</feature>
<keyword evidence="11 18" id="KW-0560">Oxidoreductase</keyword>
<keyword evidence="22" id="KW-1185">Reference proteome</keyword>
<dbReference type="HAMAP" id="MF_00399">
    <property type="entry name" value="DbsD"/>
    <property type="match status" value="1"/>
</dbReference>
<dbReference type="InterPro" id="IPR003834">
    <property type="entry name" value="Cyt_c_assmbl_TM_dom"/>
</dbReference>
<proteinExistence type="inferred from homology"/>
<dbReference type="PROSITE" id="PS51352">
    <property type="entry name" value="THIOREDOXIN_2"/>
    <property type="match status" value="1"/>
</dbReference>
<dbReference type="PANTHER" id="PTHR32234:SF0">
    <property type="entry name" value="THIOL:DISULFIDE INTERCHANGE PROTEIN DSBD"/>
    <property type="match status" value="1"/>
</dbReference>
<evidence type="ECO:0000256" key="13">
    <source>
        <dbReference type="ARBA" id="ARBA00023136"/>
    </source>
</evidence>
<feature type="transmembrane region" description="Helical" evidence="18">
    <location>
        <begin position="403"/>
        <end position="421"/>
    </location>
</feature>
<keyword evidence="13 18" id="KW-0472">Membrane</keyword>
<evidence type="ECO:0000256" key="5">
    <source>
        <dbReference type="ARBA" id="ARBA00022519"/>
    </source>
</evidence>
<dbReference type="InterPro" id="IPR036929">
    <property type="entry name" value="DsbDN_sf"/>
</dbReference>
<feature type="domain" description="Thioredoxin" evidence="20">
    <location>
        <begin position="500"/>
        <end position="625"/>
    </location>
</feature>
<dbReference type="Gene3D" id="2.60.40.1250">
    <property type="entry name" value="Thiol:disulfide interchange protein DsbD, N-terminal domain"/>
    <property type="match status" value="1"/>
</dbReference>
<keyword evidence="7 18" id="KW-0732">Signal</keyword>
<dbReference type="InterPro" id="IPR013766">
    <property type="entry name" value="Thioredoxin_domain"/>
</dbReference>
<feature type="chain" id="PRO_5044912204" description="Thiol:disulfide interchange protein DsbD" evidence="18">
    <location>
        <begin position="28"/>
        <end position="625"/>
    </location>
</feature>
<dbReference type="Pfam" id="PF02683">
    <property type="entry name" value="DsbD_TM"/>
    <property type="match status" value="1"/>
</dbReference>
<feature type="transmembrane region" description="Helical" evidence="18">
    <location>
        <begin position="368"/>
        <end position="391"/>
    </location>
</feature>
<evidence type="ECO:0000256" key="8">
    <source>
        <dbReference type="ARBA" id="ARBA00022748"/>
    </source>
</evidence>
<evidence type="ECO:0000256" key="4">
    <source>
        <dbReference type="ARBA" id="ARBA00022475"/>
    </source>
</evidence>
<evidence type="ECO:0000256" key="9">
    <source>
        <dbReference type="ARBA" id="ARBA00022982"/>
    </source>
</evidence>
<evidence type="ECO:0000256" key="3">
    <source>
        <dbReference type="ARBA" id="ARBA00022448"/>
    </source>
</evidence>
<feature type="transmembrane region" description="Helical" evidence="18">
    <location>
        <begin position="202"/>
        <end position="226"/>
    </location>
</feature>
<keyword evidence="15 18" id="KW-0676">Redox-active center</keyword>
<feature type="disulfide bond" description="Redox-active" evidence="18">
    <location>
        <begin position="540"/>
        <end position="543"/>
    </location>
</feature>
<dbReference type="EMBL" id="JAQQXT010000011">
    <property type="protein sequence ID" value="MDC8773323.1"/>
    <property type="molecule type" value="Genomic_DNA"/>
</dbReference>
<evidence type="ECO:0000313" key="21">
    <source>
        <dbReference type="EMBL" id="MDC8773323.1"/>
    </source>
</evidence>
<comment type="catalytic activity">
    <reaction evidence="17 18">
        <text>[protein]-dithiol + NADP(+) = [protein]-disulfide + NADPH + H(+)</text>
        <dbReference type="Rhea" id="RHEA:18753"/>
        <dbReference type="Rhea" id="RHEA-COMP:10593"/>
        <dbReference type="Rhea" id="RHEA-COMP:10594"/>
        <dbReference type="ChEBI" id="CHEBI:15378"/>
        <dbReference type="ChEBI" id="CHEBI:29950"/>
        <dbReference type="ChEBI" id="CHEBI:50058"/>
        <dbReference type="ChEBI" id="CHEBI:57783"/>
        <dbReference type="ChEBI" id="CHEBI:58349"/>
        <dbReference type="EC" id="1.8.1.8"/>
    </reaction>
</comment>
<dbReference type="Proteomes" id="UP001221189">
    <property type="component" value="Unassembled WGS sequence"/>
</dbReference>
<feature type="signal peptide" evidence="18">
    <location>
        <begin position="1"/>
        <end position="27"/>
    </location>
</feature>
<evidence type="ECO:0000256" key="10">
    <source>
        <dbReference type="ARBA" id="ARBA00022989"/>
    </source>
</evidence>
<dbReference type="InterPro" id="IPR035671">
    <property type="entry name" value="DsbD_gamma"/>
</dbReference>
<keyword evidence="6 18" id="KW-0812">Transmembrane</keyword>
<dbReference type="InterPro" id="IPR028250">
    <property type="entry name" value="DsbDN"/>
</dbReference>
<keyword evidence="8 18" id="KW-0201">Cytochrome c-type biogenesis</keyword>
<keyword evidence="9 18" id="KW-0249">Electron transport</keyword>
<sequence precursor="true">MSRALRSATFFFLTLVCLLNPLATAWAVDFLDPEQAFKLAVSALDGKTLQVRFEIAPGYYMYREQFKIEAEGATLGDIVVPKGKVKFDETFQKEVEVHREALSAVVPIKAADGSFKLTVAGQGCADKGLCYPPMTATFDVNPGLGATPTTVRRVDGADPAAQSLSSSPRLEPASSVTGAGSQTAAAASEMGRLDAALQTGRFWTVVGVFFVAGLLLSLTPCVLPMLPILSSIIVGDASKKATRGRGFMLALSYSLGMALVYTALGVAAGLAGEGLAAVLQKPWVLASFALALVLFALSMFGAYELSLPSGMSGGLSQASQKLPGGHLLGVFAMGGVSALIVSPCVAAPLAGALVYLSQTRDVVLGGSALFALATGMSVPLLLLGISAGSLLPRAGAWMDGVKHLFGMLLLGVALWTVQPVLPPALAQFLWGALLIGTAAMLGLFQAPHAVHRPRTWLRKTAALLAVSYGLLQLVGAASGGTDTLKPLAGLFRVEAGTVASSGGSTAAGLSFQRIASVAELDAALAQAGRPVMLDFYADWCVSCKEMERYTFTDPQVRRRLAGALLLKADVTANSPADRELLKRFKLFGPPGTIFFDPAGQELNGARVIGFQDAERFQSSLTAAGL</sequence>
<feature type="transmembrane region" description="Helical" evidence="18">
    <location>
        <begin position="247"/>
        <end position="271"/>
    </location>
</feature>
<keyword evidence="5 18" id="KW-0997">Cell inner membrane</keyword>
<comment type="similarity">
    <text evidence="2 18">Belongs to the thioredoxin family. DsbD subfamily.</text>
</comment>
<feature type="transmembrane region" description="Helical" evidence="18">
    <location>
        <begin position="427"/>
        <end position="444"/>
    </location>
</feature>
<evidence type="ECO:0000256" key="18">
    <source>
        <dbReference type="HAMAP-Rule" id="MF_00399"/>
    </source>
</evidence>
<evidence type="ECO:0000256" key="6">
    <source>
        <dbReference type="ARBA" id="ARBA00022692"/>
    </source>
</evidence>
<dbReference type="PROSITE" id="PS00194">
    <property type="entry name" value="THIOREDOXIN_1"/>
    <property type="match status" value="1"/>
</dbReference>
<accession>A0ABT5KHC4</accession>
<evidence type="ECO:0000259" key="20">
    <source>
        <dbReference type="PROSITE" id="PS51352"/>
    </source>
</evidence>
<comment type="subcellular location">
    <subcellularLocation>
        <location evidence="1 18">Cell inner membrane</location>
        <topology evidence="1 18">Multi-pass membrane protein</topology>
    </subcellularLocation>
</comment>
<keyword evidence="3 18" id="KW-0813">Transport</keyword>
<evidence type="ECO:0000256" key="14">
    <source>
        <dbReference type="ARBA" id="ARBA00023157"/>
    </source>
</evidence>
<dbReference type="InterPro" id="IPR017937">
    <property type="entry name" value="Thioredoxin_CS"/>
</dbReference>
<reference evidence="21 22" key="1">
    <citation type="submission" date="2022-10" db="EMBL/GenBank/DDBJ databases">
        <title>Paucibacter sp. hw1 Genome sequencing.</title>
        <authorList>
            <person name="Park S."/>
        </authorList>
    </citation>
    <scope>NUCLEOTIDE SEQUENCE [LARGE SCALE GENOMIC DNA]</scope>
    <source>
        <strain evidence="22">hw1</strain>
    </source>
</reference>
<evidence type="ECO:0000256" key="11">
    <source>
        <dbReference type="ARBA" id="ARBA00023002"/>
    </source>
</evidence>
<evidence type="ECO:0000256" key="15">
    <source>
        <dbReference type="ARBA" id="ARBA00023284"/>
    </source>
</evidence>
<name>A0ABT5KHC4_9BURK</name>
<organism evidence="21 22">
    <name type="scientific">Roseateles albus</name>
    <dbReference type="NCBI Taxonomy" id="2987525"/>
    <lineage>
        <taxon>Bacteria</taxon>
        <taxon>Pseudomonadati</taxon>
        <taxon>Pseudomonadota</taxon>
        <taxon>Betaproteobacteria</taxon>
        <taxon>Burkholderiales</taxon>
        <taxon>Sphaerotilaceae</taxon>
        <taxon>Roseateles</taxon>
    </lineage>
</organism>
<dbReference type="PANTHER" id="PTHR32234">
    <property type="entry name" value="THIOL:DISULFIDE INTERCHANGE PROTEIN DSBD"/>
    <property type="match status" value="1"/>
</dbReference>
<comment type="catalytic activity">
    <reaction evidence="16 18">
        <text>[protein]-dithiol + NAD(+) = [protein]-disulfide + NADH + H(+)</text>
        <dbReference type="Rhea" id="RHEA:18749"/>
        <dbReference type="Rhea" id="RHEA-COMP:10593"/>
        <dbReference type="Rhea" id="RHEA-COMP:10594"/>
        <dbReference type="ChEBI" id="CHEBI:15378"/>
        <dbReference type="ChEBI" id="CHEBI:29950"/>
        <dbReference type="ChEBI" id="CHEBI:50058"/>
        <dbReference type="ChEBI" id="CHEBI:57540"/>
        <dbReference type="ChEBI" id="CHEBI:57945"/>
        <dbReference type="EC" id="1.8.1.8"/>
    </reaction>
</comment>
<feature type="transmembrane region" description="Helical" evidence="18">
    <location>
        <begin position="283"/>
        <end position="306"/>
    </location>
</feature>
<evidence type="ECO:0000256" key="12">
    <source>
        <dbReference type="ARBA" id="ARBA00023027"/>
    </source>
</evidence>
<dbReference type="CDD" id="cd02953">
    <property type="entry name" value="DsbDgamma"/>
    <property type="match status" value="1"/>
</dbReference>
<dbReference type="InterPro" id="IPR022910">
    <property type="entry name" value="Thiol_diS_interchange_DbsD"/>
</dbReference>